<gene>
    <name evidence="1" type="ORF">CO2235_200161</name>
</gene>
<dbReference type="Proteomes" id="UP000256862">
    <property type="component" value="Chromosome CO2235"/>
</dbReference>
<dbReference type="Gene3D" id="3.40.50.10090">
    <property type="match status" value="2"/>
</dbReference>
<organism evidence="1">
    <name type="scientific">Cupriavidus oxalaticus</name>
    <dbReference type="NCBI Taxonomy" id="96344"/>
    <lineage>
        <taxon>Bacteria</taxon>
        <taxon>Pseudomonadati</taxon>
        <taxon>Pseudomonadota</taxon>
        <taxon>Betaproteobacteria</taxon>
        <taxon>Burkholderiales</taxon>
        <taxon>Burkholderiaceae</taxon>
        <taxon>Cupriavidus</taxon>
    </lineage>
</organism>
<evidence type="ECO:0000313" key="1">
    <source>
        <dbReference type="EMBL" id="SPC14305.1"/>
    </source>
</evidence>
<proteinExistence type="predicted"/>
<dbReference type="EMBL" id="OGUS01000121">
    <property type="protein sequence ID" value="SPC14305.1"/>
    <property type="molecule type" value="Genomic_DNA"/>
</dbReference>
<name>A0A375G5R8_9BURK</name>
<dbReference type="GO" id="GO:0033014">
    <property type="term" value="P:tetrapyrrole biosynthetic process"/>
    <property type="evidence" value="ECO:0007669"/>
    <property type="project" value="InterPro"/>
</dbReference>
<dbReference type="GO" id="GO:0004418">
    <property type="term" value="F:hydroxymethylbilane synthase activity"/>
    <property type="evidence" value="ECO:0007669"/>
    <property type="project" value="UniProtKB-EC"/>
</dbReference>
<accession>A0A375G5R8</accession>
<sequence>MPRPTVVVTRPAGQSRQLTEALQAAGLDVLSFPLLAIGPAADDAPLRAALARRAAAAGPAADLAAADALGQACARELLAQGADAILAALADPAAASPGTPGTQPPA</sequence>
<dbReference type="EC" id="2.5.1.61" evidence="1"/>
<reference evidence="1" key="1">
    <citation type="submission" date="2018-01" db="EMBL/GenBank/DDBJ databases">
        <authorList>
            <person name="Clerissi C."/>
        </authorList>
    </citation>
    <scope>NUCLEOTIDE SEQUENCE</scope>
    <source>
        <strain evidence="1">Cupriavidus oxalaticus LMG 2235</strain>
    </source>
</reference>
<comment type="caution">
    <text evidence="1">The sequence shown here is derived from an EMBL/GenBank/DDBJ whole genome shotgun (WGS) entry which is preliminary data.</text>
</comment>
<dbReference type="GO" id="GO:0004852">
    <property type="term" value="F:uroporphyrinogen-III synthase activity"/>
    <property type="evidence" value="ECO:0007669"/>
    <property type="project" value="InterPro"/>
</dbReference>
<dbReference type="OrthoDB" id="9787650at2"/>
<protein>
    <submittedName>
        <fullName evidence="1">Porphobilinogen deaminase</fullName>
        <ecNumber evidence="1">2.5.1.61</ecNumber>
    </submittedName>
</protein>
<dbReference type="AlphaFoldDB" id="A0A375G5R8"/>
<keyword evidence="1" id="KW-0808">Transferase</keyword>
<dbReference type="InterPro" id="IPR036108">
    <property type="entry name" value="4pyrrol_syn_uPrphyn_synt_sf"/>
</dbReference>
<dbReference type="SUPFAM" id="SSF69618">
    <property type="entry name" value="HemD-like"/>
    <property type="match status" value="1"/>
</dbReference>